<dbReference type="InterPro" id="IPR006592">
    <property type="entry name" value="RNA_pol_N"/>
</dbReference>
<sequence length="1405" mass="156173">MVKEQYRETDVARKISHVSFGVDSQQRMQQQAHLHVVVKDLYDDQGGAQRRPHAYGVLDRHMGTNQKDATCATCGKGLSDCIGHFGYINLKLPVFHVGYFRSVITVLQSICKTCSRVLLGEKEKVQFRSRILNPDLPYLSKKALRKQILDKTKKVSVCPHCRALNGVVKKCGLLKIMHDKYRNKKKSDPVVTDKLAEYAEAVEGNKEMESILPNALIHILNPLEVLNLLEQIPEEDIPFLVMNPQCGRPQDLILTRIPVPPLSIRPSVVSDLKSGTNEDDLTMKLSEIVFMNDVIETREKKQGATVQQIHDAWEFLQFLCALYINSETSGIPLNLQPKKSSRGLVQRLKGKQGRFRGNLSGKRVDFSSRTVISPDPNLRIEQVGVPVLVAKILTFPERVNSTNLELMKKLVTNGPNVHPGANFVEQSGSTFKKFLRYGNRAKIAQELRPGDIVERHLLDGDVVLFNRQPSLHKLSIMAHRAKVLEHRTFRFNECVCTPYNADFDGDEMNLHLPQTEEAKAEALILMGNKSNLVTPRNGELLIAATQDFITGGYLLTQKDEFLDRGQATQLAACLLAGDDGNMNIELPRPAILKPAILWTGKQIFSLLLRPNKLCPIKANLRTKGRAYTSNEELCINDSFVNIRNSELLAGSMDKSTLGSGAKNNIFYVLLRDFGEDIAALAMWRLSRMASAYLMNRGFSIGIGDVTPGQGLLRAKMQLLNAGYTKCQQYINQMSEGRLQCQPGCSEEETLEAVILKELSVIRDHAGKACLKELPRSNSPLVMALSGSKGSFINISQMIACVGQQAISGHRVPNGFEDRALPHFHRHSKTPAAKGFVENSFYSGLTPTEFFFHTMGGREGLVDTAVKTAETGYMQRRLVKSLEDLCLQYDMTVRNSTGDIVQFCFGGDGLDPTYMEGKDCPVDFSRVLDHVCSKCPHRDEDAMDAPSILQASQEILKSEDFDQCSKEFKDQLREFSESVARRIARLRLKYGISDEGNANFPPVLLEPERVTISQLVEFFHTCREKYMKAKIEPGTAVGALAAQSIGEPGTQMTLKTFHFAGVASMNITQGVPRIKEIINASKNISTPIITAHLEVDDDPEFARRVKGRIEKTTLGEVSAFIEECYLPDECFILIKLDIERIRLLKLEVNAESICYSIMTSRFKSKPKKVSAESPTLITVHPNASKTTLNGAMQALHEALPKVVIMGLPTVARAVIHNDDSGGKTLYKLFVEGDNLREVMATPGVKGIQTTSNNTYEVFTTLGIEAARSTIMSEIKLVMENHGMSIDHRHPMLVADLMTSRGEVLGITRHGLAKMKESVLNLASFEKTADHLFDAAYYGQKDAITGVSEAIIMGIPMSIGTGLFKMLHKAQESTSVEQRALVFDDPSLHPAVNTSSSDWFEESKGTV</sequence>
<protein>
    <recommendedName>
        <fullName evidence="11">DNA-directed RNA polymerase subunit</fullName>
        <ecNumber evidence="11">2.7.7.6</ecNumber>
    </recommendedName>
</protein>
<dbReference type="InterPro" id="IPR000722">
    <property type="entry name" value="RNA_pol_asu"/>
</dbReference>
<dbReference type="InterPro" id="IPR015700">
    <property type="entry name" value="RPC1"/>
</dbReference>
<dbReference type="Gene3D" id="6.20.50.80">
    <property type="match status" value="1"/>
</dbReference>
<dbReference type="FunFam" id="2.40.40.20:FF:000019">
    <property type="entry name" value="DNA-directed RNA polymerase II subunit RPB1"/>
    <property type="match status" value="1"/>
</dbReference>
<evidence type="ECO:0000256" key="5">
    <source>
        <dbReference type="ARBA" id="ARBA00022695"/>
    </source>
</evidence>
<dbReference type="Pfam" id="PF04997">
    <property type="entry name" value="RNA_pol_Rpb1_1"/>
    <property type="match status" value="1"/>
</dbReference>
<dbReference type="InterPro" id="IPR007066">
    <property type="entry name" value="RNA_pol_Rpb1_3"/>
</dbReference>
<evidence type="ECO:0000256" key="10">
    <source>
        <dbReference type="ARBA" id="ARBA00023242"/>
    </source>
</evidence>
<dbReference type="InterPro" id="IPR007080">
    <property type="entry name" value="RNA_pol_Rpb1_1"/>
</dbReference>
<dbReference type="SUPFAM" id="SSF64484">
    <property type="entry name" value="beta and beta-prime subunits of DNA dependent RNA-polymerase"/>
    <property type="match status" value="1"/>
</dbReference>
<evidence type="ECO:0000313" key="13">
    <source>
        <dbReference type="Proteomes" id="UP000504606"/>
    </source>
</evidence>
<reference evidence="14" key="1">
    <citation type="submission" date="2025-08" db="UniProtKB">
        <authorList>
            <consortium name="RefSeq"/>
        </authorList>
    </citation>
    <scope>IDENTIFICATION</scope>
    <source>
        <tissue evidence="14">Whole organism</tissue>
    </source>
</reference>
<dbReference type="Gene3D" id="4.10.860.120">
    <property type="entry name" value="RNA polymerase II, clamp domain"/>
    <property type="match status" value="1"/>
</dbReference>
<keyword evidence="13" id="KW-1185">Reference proteome</keyword>
<dbReference type="GO" id="GO:0006351">
    <property type="term" value="P:DNA-templated transcription"/>
    <property type="evidence" value="ECO:0007669"/>
    <property type="project" value="InterPro"/>
</dbReference>
<dbReference type="PANTHER" id="PTHR48446:SF1">
    <property type="entry name" value="DNA-DIRECTED RNA POLYMERASE SUBUNIT BETA' N-TERMINAL SECTION"/>
    <property type="match status" value="1"/>
</dbReference>
<comment type="catalytic activity">
    <reaction evidence="11">
        <text>RNA(n) + a ribonucleoside 5'-triphosphate = RNA(n+1) + diphosphate</text>
        <dbReference type="Rhea" id="RHEA:21248"/>
        <dbReference type="Rhea" id="RHEA-COMP:14527"/>
        <dbReference type="Rhea" id="RHEA-COMP:17342"/>
        <dbReference type="ChEBI" id="CHEBI:33019"/>
        <dbReference type="ChEBI" id="CHEBI:61557"/>
        <dbReference type="ChEBI" id="CHEBI:140395"/>
        <dbReference type="EC" id="2.7.7.6"/>
    </reaction>
</comment>
<dbReference type="NCBIfam" id="NF006336">
    <property type="entry name" value="PRK08566.1"/>
    <property type="match status" value="1"/>
</dbReference>
<dbReference type="InterPro" id="IPR007081">
    <property type="entry name" value="RNA_pol_Rpb1_5"/>
</dbReference>
<dbReference type="RefSeq" id="XP_026273574.1">
    <property type="nucleotide sequence ID" value="XM_026417789.2"/>
</dbReference>
<dbReference type="InterPro" id="IPR042102">
    <property type="entry name" value="RNA_pol_Rpb1_3_sf"/>
</dbReference>
<evidence type="ECO:0000313" key="14">
    <source>
        <dbReference type="RefSeq" id="XP_026273574.1"/>
    </source>
</evidence>
<dbReference type="Pfam" id="PF05000">
    <property type="entry name" value="RNA_pol_Rpb1_4"/>
    <property type="match status" value="1"/>
</dbReference>
<evidence type="ECO:0000259" key="12">
    <source>
        <dbReference type="SMART" id="SM00663"/>
    </source>
</evidence>
<dbReference type="InterPro" id="IPR035698">
    <property type="entry name" value="RNAP_III_Rpc1_C"/>
</dbReference>
<evidence type="ECO:0000256" key="6">
    <source>
        <dbReference type="ARBA" id="ARBA00022723"/>
    </source>
</evidence>
<dbReference type="FunFam" id="3.30.1490.180:FF:000002">
    <property type="entry name" value="DNA-directed RNA polymerase subunit"/>
    <property type="match status" value="1"/>
</dbReference>
<gene>
    <name evidence="14" type="primary">LOC113203213</name>
</gene>
<dbReference type="GO" id="GO:0003899">
    <property type="term" value="F:DNA-directed RNA polymerase activity"/>
    <property type="evidence" value="ECO:0007669"/>
    <property type="project" value="UniProtKB-EC"/>
</dbReference>
<dbReference type="InterPro" id="IPR038120">
    <property type="entry name" value="Rpb1_funnel_sf"/>
</dbReference>
<dbReference type="InterPro" id="IPR035697">
    <property type="entry name" value="RNAP_III_RPC1_N"/>
</dbReference>
<dbReference type="CDD" id="cd02736">
    <property type="entry name" value="RNAP_III_Rpc1_C"/>
    <property type="match status" value="1"/>
</dbReference>
<evidence type="ECO:0000256" key="4">
    <source>
        <dbReference type="ARBA" id="ARBA00022679"/>
    </source>
</evidence>
<comment type="subcellular location">
    <subcellularLocation>
        <location evidence="1">Nucleus</location>
    </subcellularLocation>
</comment>
<keyword evidence="5 11" id="KW-0548">Nucleotidyltransferase</keyword>
<dbReference type="FunFam" id="4.10.860.120:FF:000004">
    <property type="entry name" value="DNA-directed RNA polymerase subunit"/>
    <property type="match status" value="1"/>
</dbReference>
<dbReference type="Pfam" id="PF00623">
    <property type="entry name" value="RNA_pol_Rpb1_2"/>
    <property type="match status" value="1"/>
</dbReference>
<dbReference type="Pfam" id="PF04983">
    <property type="entry name" value="RNA_pol_Rpb1_3"/>
    <property type="match status" value="1"/>
</dbReference>
<dbReference type="GeneID" id="113203213"/>
<name>A0A6J1RX79_FRAOC</name>
<keyword evidence="7" id="KW-0862">Zinc</keyword>
<evidence type="ECO:0000256" key="11">
    <source>
        <dbReference type="RuleBase" id="RU004279"/>
    </source>
</evidence>
<dbReference type="InterPro" id="IPR007083">
    <property type="entry name" value="RNA_pol_Rpb1_4"/>
</dbReference>
<evidence type="ECO:0000256" key="3">
    <source>
        <dbReference type="ARBA" id="ARBA00022478"/>
    </source>
</evidence>
<dbReference type="KEGG" id="foc:113203213"/>
<keyword evidence="10" id="KW-0539">Nucleus</keyword>
<dbReference type="GO" id="GO:0000428">
    <property type="term" value="C:DNA-directed RNA polymerase complex"/>
    <property type="evidence" value="ECO:0007669"/>
    <property type="project" value="UniProtKB-KW"/>
</dbReference>
<dbReference type="Gene3D" id="1.10.274.100">
    <property type="entry name" value="RNA polymerase Rpb1, domain 3"/>
    <property type="match status" value="1"/>
</dbReference>
<dbReference type="Proteomes" id="UP000504606">
    <property type="component" value="Unplaced"/>
</dbReference>
<dbReference type="GO" id="GO:0003677">
    <property type="term" value="F:DNA binding"/>
    <property type="evidence" value="ECO:0007669"/>
    <property type="project" value="InterPro"/>
</dbReference>
<dbReference type="FunFam" id="1.10.274.100:FF:000003">
    <property type="entry name" value="DNA-directed RNA polymerase subunit"/>
    <property type="match status" value="1"/>
</dbReference>
<dbReference type="PANTHER" id="PTHR48446">
    <property type="entry name" value="DNA-DIRECTED RNA POLYMERASE SUBUNIT BETA' N-TERMINAL SECTION"/>
    <property type="match status" value="1"/>
</dbReference>
<dbReference type="OrthoDB" id="270392at2759"/>
<dbReference type="GO" id="GO:0005654">
    <property type="term" value="C:nucleoplasm"/>
    <property type="evidence" value="ECO:0007669"/>
    <property type="project" value="UniProtKB-ARBA"/>
</dbReference>
<dbReference type="CDD" id="cd02583">
    <property type="entry name" value="RNAP_III_RPC1_N"/>
    <property type="match status" value="1"/>
</dbReference>
<evidence type="ECO:0000256" key="8">
    <source>
        <dbReference type="ARBA" id="ARBA00022842"/>
    </source>
</evidence>
<keyword evidence="3 11" id="KW-0240">DNA-directed RNA polymerase</keyword>
<keyword evidence="8" id="KW-0460">Magnesium</keyword>
<keyword evidence="9 11" id="KW-0804">Transcription</keyword>
<dbReference type="Gene3D" id="1.10.132.30">
    <property type="match status" value="1"/>
</dbReference>
<evidence type="ECO:0000256" key="9">
    <source>
        <dbReference type="ARBA" id="ARBA00023163"/>
    </source>
</evidence>
<dbReference type="EC" id="2.7.7.6" evidence="11"/>
<proteinExistence type="inferred from homology"/>
<dbReference type="Pfam" id="PF04998">
    <property type="entry name" value="RNA_pol_Rpb1_5"/>
    <property type="match status" value="1"/>
</dbReference>
<comment type="function">
    <text evidence="11">DNA-dependent RNA polymerase catalyzes the transcription of DNA into RNA using the four ribonucleoside triphosphates as substrates.</text>
</comment>
<dbReference type="FunFam" id="1.10.150.390:FF:000003">
    <property type="entry name" value="DNA-directed RNA polymerase subunit"/>
    <property type="match status" value="1"/>
</dbReference>
<evidence type="ECO:0000256" key="7">
    <source>
        <dbReference type="ARBA" id="ARBA00022833"/>
    </source>
</evidence>
<dbReference type="SMART" id="SM00663">
    <property type="entry name" value="RPOLA_N"/>
    <property type="match status" value="1"/>
</dbReference>
<dbReference type="InterPro" id="IPR044893">
    <property type="entry name" value="RNA_pol_Rpb1_clamp_domain"/>
</dbReference>
<dbReference type="FunFam" id="1.10.132.30:FF:000001">
    <property type="entry name" value="DNA-directed RNA polymerase subunit"/>
    <property type="match status" value="1"/>
</dbReference>
<organism evidence="13 14">
    <name type="scientific">Frankliniella occidentalis</name>
    <name type="common">Western flower thrips</name>
    <name type="synonym">Euthrips occidentalis</name>
    <dbReference type="NCBI Taxonomy" id="133901"/>
    <lineage>
        <taxon>Eukaryota</taxon>
        <taxon>Metazoa</taxon>
        <taxon>Ecdysozoa</taxon>
        <taxon>Arthropoda</taxon>
        <taxon>Hexapoda</taxon>
        <taxon>Insecta</taxon>
        <taxon>Pterygota</taxon>
        <taxon>Neoptera</taxon>
        <taxon>Paraneoptera</taxon>
        <taxon>Thysanoptera</taxon>
        <taxon>Terebrantia</taxon>
        <taxon>Thripoidea</taxon>
        <taxon>Thripidae</taxon>
        <taxon>Frankliniella</taxon>
    </lineage>
</organism>
<dbReference type="CTD" id="11128"/>
<comment type="similarity">
    <text evidence="2 11">Belongs to the RNA polymerase beta' chain family.</text>
</comment>
<dbReference type="Gene3D" id="6.10.250.2940">
    <property type="match status" value="1"/>
</dbReference>
<evidence type="ECO:0000256" key="1">
    <source>
        <dbReference type="ARBA" id="ARBA00004123"/>
    </source>
</evidence>
<dbReference type="Gene3D" id="1.10.150.390">
    <property type="match status" value="1"/>
</dbReference>
<feature type="domain" description="RNA polymerase N-terminal" evidence="12">
    <location>
        <begin position="250"/>
        <end position="556"/>
    </location>
</feature>
<keyword evidence="6" id="KW-0479">Metal-binding</keyword>
<evidence type="ECO:0000256" key="2">
    <source>
        <dbReference type="ARBA" id="ARBA00006460"/>
    </source>
</evidence>
<dbReference type="Gene3D" id="2.40.40.20">
    <property type="match status" value="1"/>
</dbReference>
<dbReference type="Gene3D" id="3.30.1490.180">
    <property type="entry name" value="RNA polymerase ii"/>
    <property type="match status" value="1"/>
</dbReference>
<keyword evidence="4 11" id="KW-0808">Transferase</keyword>
<accession>A0A6J1RX79</accession>
<dbReference type="GO" id="GO:0046872">
    <property type="term" value="F:metal ion binding"/>
    <property type="evidence" value="ECO:0007669"/>
    <property type="project" value="UniProtKB-KW"/>
</dbReference>